<evidence type="ECO:0000256" key="2">
    <source>
        <dbReference type="ARBA" id="ARBA00004496"/>
    </source>
</evidence>
<gene>
    <name evidence="7" type="ORF">METZ01_LOCUS239749</name>
</gene>
<organism evidence="7">
    <name type="scientific">marine metagenome</name>
    <dbReference type="NCBI Taxonomy" id="408172"/>
    <lineage>
        <taxon>unclassified sequences</taxon>
        <taxon>metagenomes</taxon>
        <taxon>ecological metagenomes</taxon>
    </lineage>
</organism>
<name>A0A382HIK3_9ZZZZ</name>
<keyword evidence="4" id="KW-0969">Cilium</keyword>
<dbReference type="InterPro" id="IPR050111">
    <property type="entry name" value="C-type_lectin/snaclec_domain"/>
</dbReference>
<evidence type="ECO:0000313" key="7">
    <source>
        <dbReference type="EMBL" id="SVB86895.1"/>
    </source>
</evidence>
<dbReference type="SUPFAM" id="SSF56436">
    <property type="entry name" value="C-type lectin-like"/>
    <property type="match status" value="2"/>
</dbReference>
<evidence type="ECO:0000256" key="4">
    <source>
        <dbReference type="ARBA" id="ARBA00023069"/>
    </source>
</evidence>
<dbReference type="PROSITE" id="PS50041">
    <property type="entry name" value="C_TYPE_LECTIN_2"/>
    <property type="match status" value="2"/>
</dbReference>
<feature type="non-terminal residue" evidence="7">
    <location>
        <position position="1"/>
    </location>
</feature>
<comment type="subcellular location">
    <subcellularLocation>
        <location evidence="1">Cell projection</location>
        <location evidence="1">Cilium</location>
    </subcellularLocation>
    <subcellularLocation>
        <location evidence="2">Cytoplasm</location>
    </subcellularLocation>
</comment>
<dbReference type="InterPro" id="IPR016187">
    <property type="entry name" value="CTDL_fold"/>
</dbReference>
<dbReference type="CDD" id="cd00037">
    <property type="entry name" value="CLECT"/>
    <property type="match status" value="1"/>
</dbReference>
<keyword evidence="3" id="KW-0963">Cytoplasm</keyword>
<evidence type="ECO:0000256" key="3">
    <source>
        <dbReference type="ARBA" id="ARBA00022490"/>
    </source>
</evidence>
<protein>
    <recommendedName>
        <fullName evidence="6">C-type lectin domain-containing protein</fullName>
    </recommendedName>
</protein>
<sequence length="467" mass="51159">NWIGLYQDTESDDYSEPDGGWMWIINGCLFTGEPVAYTNWASGQPDASSDYAVTNFSCSGCWDDMDGNASQKWIMERDTDEIDNFIVLDTTALDFGECPIGGLNTQYVTISNVGTVDLEIADVQSSGADFTVSETYFLISPCDSSTLAVTFYPESLGEQSHVLSMSTNDPSHPIIEISVSGTGVEPPDIDVSPLSLHADLMTGDSTIQQITISNNGLSDLVWSISVEDTNTSSRDVGNFLEDFDLLGEFEGNVYYMSNYSTTWTGADEIIQSWGGVGFHMATVTSAEENYFINMATNREVWIGFTDQDSEGEWVWVTGEPVGYTNWAGGEPNDAGGHEDWAHLWANGYWNDHNPNYETRFVIESGSPNWIYTDIDTGTISPGSTQNIYPVFNAKNMLYGGEYAADLVIASNDPDESEVVVSATMTVTPIPEISVDPLALDFYSFIGYTNTRHITVTNVGTGYLVVSD</sequence>
<dbReference type="InterPro" id="IPR013783">
    <property type="entry name" value="Ig-like_fold"/>
</dbReference>
<dbReference type="PANTHER" id="PTHR22803">
    <property type="entry name" value="MANNOSE, PHOSPHOLIPASE, LECTIN RECEPTOR RELATED"/>
    <property type="match status" value="1"/>
</dbReference>
<proteinExistence type="predicted"/>
<dbReference type="GO" id="GO:0005737">
    <property type="term" value="C:cytoplasm"/>
    <property type="evidence" value="ECO:0007669"/>
    <property type="project" value="UniProtKB-SubCell"/>
</dbReference>
<dbReference type="Pfam" id="PF22544">
    <property type="entry name" value="HYDIN_VesB_CFA65-like_Ig"/>
    <property type="match status" value="1"/>
</dbReference>
<dbReference type="NCBIfam" id="NF012200">
    <property type="entry name" value="choice_anch_D"/>
    <property type="match status" value="1"/>
</dbReference>
<feature type="domain" description="C-type lectin" evidence="6">
    <location>
        <begin position="249"/>
        <end position="363"/>
    </location>
</feature>
<evidence type="ECO:0000256" key="1">
    <source>
        <dbReference type="ARBA" id="ARBA00004138"/>
    </source>
</evidence>
<evidence type="ECO:0000256" key="5">
    <source>
        <dbReference type="ARBA" id="ARBA00023273"/>
    </source>
</evidence>
<dbReference type="InterPro" id="IPR034007">
    <property type="entry name" value="CTLD_bac"/>
</dbReference>
<dbReference type="Pfam" id="PF00059">
    <property type="entry name" value="Lectin_C"/>
    <property type="match status" value="1"/>
</dbReference>
<dbReference type="Gene3D" id="3.10.100.10">
    <property type="entry name" value="Mannose-Binding Protein A, subunit A"/>
    <property type="match status" value="2"/>
</dbReference>
<feature type="domain" description="C-type lectin" evidence="6">
    <location>
        <begin position="1"/>
        <end position="76"/>
    </location>
</feature>
<dbReference type="GO" id="GO:0005929">
    <property type="term" value="C:cilium"/>
    <property type="evidence" value="ECO:0007669"/>
    <property type="project" value="UniProtKB-SubCell"/>
</dbReference>
<dbReference type="SMART" id="SM00034">
    <property type="entry name" value="CLECT"/>
    <property type="match status" value="1"/>
</dbReference>
<evidence type="ECO:0000259" key="6">
    <source>
        <dbReference type="PROSITE" id="PS50041"/>
    </source>
</evidence>
<dbReference type="InterPro" id="IPR053879">
    <property type="entry name" value="HYDIN_VesB_CFA65-like_Ig"/>
</dbReference>
<dbReference type="Gene3D" id="2.60.40.10">
    <property type="entry name" value="Immunoglobulins"/>
    <property type="match status" value="1"/>
</dbReference>
<dbReference type="InterPro" id="IPR001304">
    <property type="entry name" value="C-type_lectin-like"/>
</dbReference>
<accession>A0A382HIK3</accession>
<keyword evidence="5" id="KW-0966">Cell projection</keyword>
<dbReference type="EMBL" id="UINC01061378">
    <property type="protein sequence ID" value="SVB86895.1"/>
    <property type="molecule type" value="Genomic_DNA"/>
</dbReference>
<feature type="non-terminal residue" evidence="7">
    <location>
        <position position="467"/>
    </location>
</feature>
<reference evidence="7" key="1">
    <citation type="submission" date="2018-05" db="EMBL/GenBank/DDBJ databases">
        <authorList>
            <person name="Lanie J.A."/>
            <person name="Ng W.-L."/>
            <person name="Kazmierczak K.M."/>
            <person name="Andrzejewski T.M."/>
            <person name="Davidsen T.M."/>
            <person name="Wayne K.J."/>
            <person name="Tettelin H."/>
            <person name="Glass J.I."/>
            <person name="Rusch D."/>
            <person name="Podicherti R."/>
            <person name="Tsui H.-C.T."/>
            <person name="Winkler M.E."/>
        </authorList>
    </citation>
    <scope>NUCLEOTIDE SEQUENCE</scope>
</reference>
<dbReference type="InterPro" id="IPR016186">
    <property type="entry name" value="C-type_lectin-like/link_sf"/>
</dbReference>
<dbReference type="CDD" id="cd03603">
    <property type="entry name" value="CLECT_VCBS"/>
    <property type="match status" value="1"/>
</dbReference>
<dbReference type="AlphaFoldDB" id="A0A382HIK3"/>